<dbReference type="Proteomes" id="UP000664218">
    <property type="component" value="Unassembled WGS sequence"/>
</dbReference>
<dbReference type="InterPro" id="IPR051910">
    <property type="entry name" value="ComF/GntX_DNA_util-trans"/>
</dbReference>
<dbReference type="CDD" id="cd06223">
    <property type="entry name" value="PRTases_typeI"/>
    <property type="match status" value="1"/>
</dbReference>
<name>A0A939KJP6_9CLOT</name>
<evidence type="ECO:0000313" key="4">
    <source>
        <dbReference type="Proteomes" id="UP000664218"/>
    </source>
</evidence>
<dbReference type="EMBL" id="JAFNJU010000001">
    <property type="protein sequence ID" value="MBO1263910.1"/>
    <property type="molecule type" value="Genomic_DNA"/>
</dbReference>
<keyword evidence="4" id="KW-1185">Reference proteome</keyword>
<comment type="caution">
    <text evidence="3">The sequence shown here is derived from an EMBL/GenBank/DDBJ whole genome shotgun (WGS) entry which is preliminary data.</text>
</comment>
<protein>
    <submittedName>
        <fullName evidence="3">ComF family protein</fullName>
    </submittedName>
</protein>
<comment type="similarity">
    <text evidence="1">Belongs to the ComF/GntX family.</text>
</comment>
<gene>
    <name evidence="3" type="ORF">J3A84_02480</name>
</gene>
<dbReference type="InterPro" id="IPR000836">
    <property type="entry name" value="PRTase_dom"/>
</dbReference>
<evidence type="ECO:0000259" key="2">
    <source>
        <dbReference type="Pfam" id="PF00156"/>
    </source>
</evidence>
<dbReference type="AlphaFoldDB" id="A0A939KJP6"/>
<dbReference type="PANTHER" id="PTHR47505">
    <property type="entry name" value="DNA UTILIZATION PROTEIN YHGH"/>
    <property type="match status" value="1"/>
</dbReference>
<feature type="domain" description="Phosphoribosyltransferase" evidence="2">
    <location>
        <begin position="109"/>
        <end position="145"/>
    </location>
</feature>
<evidence type="ECO:0000313" key="3">
    <source>
        <dbReference type="EMBL" id="MBO1263910.1"/>
    </source>
</evidence>
<proteinExistence type="inferred from homology"/>
<dbReference type="Pfam" id="PF00156">
    <property type="entry name" value="Pribosyltran"/>
    <property type="match status" value="1"/>
</dbReference>
<dbReference type="RefSeq" id="WP_207598406.1">
    <property type="nucleotide sequence ID" value="NZ_JAFNJU010000001.1"/>
</dbReference>
<accession>A0A939KJP6</accession>
<dbReference type="InterPro" id="IPR029057">
    <property type="entry name" value="PRTase-like"/>
</dbReference>
<sequence length="154" mass="17551">MYRHQESAKILISNYKKKMIFSAGDLMGTLLTEKLSAEEERFDFITFAPSSKSSLKKLGFDHGAYLAKRIGHRLHIPVRALFRPSDKEQKVLERDERCENAKKIALLSEHMDALKGKRMLLVDDVYTTGSTVTACLALMKKHGIEGKYITFSRI</sequence>
<evidence type="ECO:0000256" key="1">
    <source>
        <dbReference type="ARBA" id="ARBA00008007"/>
    </source>
</evidence>
<dbReference type="Gene3D" id="3.40.50.2020">
    <property type="match status" value="1"/>
</dbReference>
<organism evidence="3 4">
    <name type="scientific">Proteiniclasticum aestuarii</name>
    <dbReference type="NCBI Taxonomy" id="2817862"/>
    <lineage>
        <taxon>Bacteria</taxon>
        <taxon>Bacillati</taxon>
        <taxon>Bacillota</taxon>
        <taxon>Clostridia</taxon>
        <taxon>Eubacteriales</taxon>
        <taxon>Clostridiaceae</taxon>
        <taxon>Proteiniclasticum</taxon>
    </lineage>
</organism>
<reference evidence="3" key="1">
    <citation type="submission" date="2021-03" db="EMBL/GenBank/DDBJ databases">
        <title>Proteiniclasticum marinus sp. nov., isolated from tidal flat sediment.</title>
        <authorList>
            <person name="Namirimu T."/>
            <person name="Yang J.-A."/>
            <person name="Yang S.-H."/>
            <person name="Kim Y.-J."/>
            <person name="Kwon K.K."/>
        </authorList>
    </citation>
    <scope>NUCLEOTIDE SEQUENCE</scope>
    <source>
        <strain evidence="3">SCR006</strain>
    </source>
</reference>
<dbReference type="SUPFAM" id="SSF53271">
    <property type="entry name" value="PRTase-like"/>
    <property type="match status" value="1"/>
</dbReference>
<dbReference type="PANTHER" id="PTHR47505:SF1">
    <property type="entry name" value="DNA UTILIZATION PROTEIN YHGH"/>
    <property type="match status" value="1"/>
</dbReference>